<dbReference type="AlphaFoldDB" id="A0A0N4VA40"/>
<dbReference type="GO" id="GO:0005576">
    <property type="term" value="C:extracellular region"/>
    <property type="evidence" value="ECO:0007669"/>
    <property type="project" value="UniProtKB-SubCell"/>
</dbReference>
<evidence type="ECO:0000259" key="10">
    <source>
        <dbReference type="PROSITE" id="PS50189"/>
    </source>
</evidence>
<dbReference type="SUPFAM" id="SSF50242">
    <property type="entry name" value="TIMP-like"/>
    <property type="match status" value="1"/>
</dbReference>
<evidence type="ECO:0000256" key="4">
    <source>
        <dbReference type="ARBA" id="ARBA00022737"/>
    </source>
</evidence>
<keyword evidence="2" id="KW-0964">Secreted</keyword>
<dbReference type="PROSITE" id="PS01248">
    <property type="entry name" value="EGF_LAM_1"/>
    <property type="match status" value="1"/>
</dbReference>
<dbReference type="InterPro" id="IPR002049">
    <property type="entry name" value="LE_dom"/>
</dbReference>
<dbReference type="SMART" id="SM00180">
    <property type="entry name" value="EGF_Lam"/>
    <property type="match status" value="1"/>
</dbReference>
<feature type="disulfide bond" evidence="8">
    <location>
        <begin position="7"/>
        <end position="19"/>
    </location>
</feature>
<dbReference type="GO" id="GO:0009887">
    <property type="term" value="P:animal organ morphogenesis"/>
    <property type="evidence" value="ECO:0007669"/>
    <property type="project" value="TreeGrafter"/>
</dbReference>
<evidence type="ECO:0000256" key="8">
    <source>
        <dbReference type="PROSITE-ProRule" id="PRU00460"/>
    </source>
</evidence>
<dbReference type="InterPro" id="IPR050440">
    <property type="entry name" value="Laminin/Netrin_ECM"/>
</dbReference>
<feature type="disulfide bond" evidence="8">
    <location>
        <begin position="40"/>
        <end position="54"/>
    </location>
</feature>
<sequence>LIIISACNCHALGSLSKSCNQTSGQCICKNGVTGLNCNRCAQGYQQSRSPVNPCIQHCPPCKPATNKLNYKKFCRRDYAISAQVISKEVINGWVKFRLLIRDTFNRNNNYFPRRGEQSLWISSSRVLCNCPRIKVGRQYLVLGRFDKNDLSRPGIVLNQKGVVVEWDDELHKKILKLLKKESRGQCPVRRRRL</sequence>
<comment type="subcellular location">
    <subcellularLocation>
        <location evidence="1">Secreted</location>
    </subcellularLocation>
</comment>
<feature type="domain" description="NTR" evidence="10">
    <location>
        <begin position="54"/>
        <end position="186"/>
    </location>
</feature>
<keyword evidence="4" id="KW-0677">Repeat</keyword>
<dbReference type="GO" id="GO:0009888">
    <property type="term" value="P:tissue development"/>
    <property type="evidence" value="ECO:0007669"/>
    <property type="project" value="TreeGrafter"/>
</dbReference>
<evidence type="ECO:0000256" key="2">
    <source>
        <dbReference type="ARBA" id="ARBA00022525"/>
    </source>
</evidence>
<dbReference type="SUPFAM" id="SSF57196">
    <property type="entry name" value="EGF/Laminin"/>
    <property type="match status" value="1"/>
</dbReference>
<keyword evidence="5 8" id="KW-1015">Disulfide bond</keyword>
<accession>A0A0N4VA40</accession>
<organism evidence="11">
    <name type="scientific">Enterobius vermicularis</name>
    <name type="common">Human pinworm</name>
    <dbReference type="NCBI Taxonomy" id="51028"/>
    <lineage>
        <taxon>Eukaryota</taxon>
        <taxon>Metazoa</taxon>
        <taxon>Ecdysozoa</taxon>
        <taxon>Nematoda</taxon>
        <taxon>Chromadorea</taxon>
        <taxon>Rhabditida</taxon>
        <taxon>Spirurina</taxon>
        <taxon>Oxyuridomorpha</taxon>
        <taxon>Oxyuroidea</taxon>
        <taxon>Oxyuridae</taxon>
        <taxon>Enterobius</taxon>
    </lineage>
</organism>
<feature type="disulfide bond" evidence="8">
    <location>
        <begin position="9"/>
        <end position="26"/>
    </location>
</feature>
<reference evidence="11" key="1">
    <citation type="submission" date="2017-02" db="UniProtKB">
        <authorList>
            <consortium name="WormBaseParasite"/>
        </authorList>
    </citation>
    <scope>IDENTIFICATION</scope>
</reference>
<dbReference type="Gene3D" id="2.40.50.120">
    <property type="match status" value="1"/>
</dbReference>
<evidence type="ECO:0000256" key="5">
    <source>
        <dbReference type="ARBA" id="ARBA00023157"/>
    </source>
</evidence>
<evidence type="ECO:0000259" key="9">
    <source>
        <dbReference type="PROSITE" id="PS50027"/>
    </source>
</evidence>
<dbReference type="Pfam" id="PF01759">
    <property type="entry name" value="NTR"/>
    <property type="match status" value="1"/>
</dbReference>
<feature type="domain" description="Laminin EGF-like" evidence="9">
    <location>
        <begin position="7"/>
        <end position="56"/>
    </location>
</feature>
<evidence type="ECO:0000256" key="7">
    <source>
        <dbReference type="ARBA" id="ARBA00023292"/>
    </source>
</evidence>
<dbReference type="PANTHER" id="PTHR10574">
    <property type="entry name" value="NETRIN/LAMININ-RELATED"/>
    <property type="match status" value="1"/>
</dbReference>
<dbReference type="WBParaSite" id="EVEC_0000732201-mRNA-1">
    <property type="protein sequence ID" value="EVEC_0000732201-mRNA-1"/>
    <property type="gene ID" value="EVEC_0000732201"/>
</dbReference>
<dbReference type="InterPro" id="IPR018933">
    <property type="entry name" value="Netrin_module_non-TIMP"/>
</dbReference>
<evidence type="ECO:0000256" key="6">
    <source>
        <dbReference type="ARBA" id="ARBA00023180"/>
    </source>
</evidence>
<name>A0A0N4VA40_ENTVE</name>
<protein>
    <submittedName>
        <fullName evidence="11">Laminin EGF-like domain-containing protein</fullName>
    </submittedName>
</protein>
<dbReference type="GO" id="GO:0016358">
    <property type="term" value="P:dendrite development"/>
    <property type="evidence" value="ECO:0007669"/>
    <property type="project" value="TreeGrafter"/>
</dbReference>
<keyword evidence="3" id="KW-0732">Signal</keyword>
<evidence type="ECO:0000256" key="1">
    <source>
        <dbReference type="ARBA" id="ARBA00004613"/>
    </source>
</evidence>
<dbReference type="Gene3D" id="2.10.25.10">
    <property type="entry name" value="Laminin"/>
    <property type="match status" value="1"/>
</dbReference>
<keyword evidence="7 8" id="KW-0424">Laminin EGF-like domain</keyword>
<dbReference type="GO" id="GO:0008045">
    <property type="term" value="P:motor neuron axon guidance"/>
    <property type="evidence" value="ECO:0007669"/>
    <property type="project" value="TreeGrafter"/>
</dbReference>
<dbReference type="InterPro" id="IPR001134">
    <property type="entry name" value="Netrin_domain"/>
</dbReference>
<dbReference type="FunFam" id="2.10.25.10:FF:000048">
    <property type="entry name" value="Netrin 3"/>
    <property type="match status" value="1"/>
</dbReference>
<keyword evidence="6" id="KW-0325">Glycoprotein</keyword>
<dbReference type="GO" id="GO:0005604">
    <property type="term" value="C:basement membrane"/>
    <property type="evidence" value="ECO:0007669"/>
    <property type="project" value="TreeGrafter"/>
</dbReference>
<feature type="disulfide bond" evidence="8">
    <location>
        <begin position="28"/>
        <end position="37"/>
    </location>
</feature>
<evidence type="ECO:0000313" key="11">
    <source>
        <dbReference type="WBParaSite" id="EVEC_0000732201-mRNA-1"/>
    </source>
</evidence>
<dbReference type="CDD" id="cd00055">
    <property type="entry name" value="EGF_Lam"/>
    <property type="match status" value="1"/>
</dbReference>
<proteinExistence type="predicted"/>
<dbReference type="PROSITE" id="PS50027">
    <property type="entry name" value="EGF_LAM_2"/>
    <property type="match status" value="1"/>
</dbReference>
<evidence type="ECO:0000256" key="3">
    <source>
        <dbReference type="ARBA" id="ARBA00022729"/>
    </source>
</evidence>
<dbReference type="PROSITE" id="PS50189">
    <property type="entry name" value="NTR"/>
    <property type="match status" value="1"/>
</dbReference>
<dbReference type="Pfam" id="PF00053">
    <property type="entry name" value="EGF_laminin"/>
    <property type="match status" value="1"/>
</dbReference>
<dbReference type="InterPro" id="IPR008993">
    <property type="entry name" value="TIMP-like_OB-fold"/>
</dbReference>
<dbReference type="PANTHER" id="PTHR10574:SF365">
    <property type="entry name" value="NETRIN-A-RELATED"/>
    <property type="match status" value="1"/>
</dbReference>
<dbReference type="SMART" id="SM00643">
    <property type="entry name" value="C345C"/>
    <property type="match status" value="1"/>
</dbReference>